<dbReference type="Pfam" id="PF00583">
    <property type="entry name" value="Acetyltransf_1"/>
    <property type="match status" value="1"/>
</dbReference>
<dbReference type="InterPro" id="IPR050832">
    <property type="entry name" value="Bact_Acetyltransf"/>
</dbReference>
<reference evidence="4 5" key="1">
    <citation type="submission" date="2018-11" db="EMBL/GenBank/DDBJ databases">
        <title>Arenibacter aquaticus sp.nov., a marine bacterium isolated from surface seawater in the South China Sea.</title>
        <authorList>
            <person name="Guo J."/>
            <person name="Sun J."/>
        </authorList>
    </citation>
    <scope>NUCLEOTIDE SEQUENCE [LARGE SCALE GENOMIC DNA]</scope>
    <source>
        <strain evidence="4 5">GUO666</strain>
    </source>
</reference>
<keyword evidence="2" id="KW-0012">Acyltransferase</keyword>
<dbReference type="RefSeq" id="WP_126163362.1">
    <property type="nucleotide sequence ID" value="NZ_RQPJ01000019.1"/>
</dbReference>
<sequence>MVTLKKSNSKDPDFIKLVKLLDADLKVRDGEEHDFYAQFNGIEDMELVIVAYRELTPIGCGALKEYNNNSMEIKRMFVMPQERGKGIASMILMTMEKWARNNNFSFCILETGLRQPEAIALYRKNDYLTQPNYGPYKGIPNSVCFIKKL</sequence>
<evidence type="ECO:0000313" key="5">
    <source>
        <dbReference type="Proteomes" id="UP000267585"/>
    </source>
</evidence>
<dbReference type="Proteomes" id="UP000267585">
    <property type="component" value="Unassembled WGS sequence"/>
</dbReference>
<dbReference type="PANTHER" id="PTHR43877">
    <property type="entry name" value="AMINOALKYLPHOSPHONATE N-ACETYLTRANSFERASE-RELATED-RELATED"/>
    <property type="match status" value="1"/>
</dbReference>
<dbReference type="CDD" id="cd04301">
    <property type="entry name" value="NAT_SF"/>
    <property type="match status" value="1"/>
</dbReference>
<accession>A0A3S0IL11</accession>
<dbReference type="GO" id="GO:0016747">
    <property type="term" value="F:acyltransferase activity, transferring groups other than amino-acyl groups"/>
    <property type="evidence" value="ECO:0007669"/>
    <property type="project" value="InterPro"/>
</dbReference>
<dbReference type="Gene3D" id="3.40.630.30">
    <property type="match status" value="1"/>
</dbReference>
<evidence type="ECO:0000256" key="2">
    <source>
        <dbReference type="ARBA" id="ARBA00023315"/>
    </source>
</evidence>
<keyword evidence="1 4" id="KW-0808">Transferase</keyword>
<dbReference type="PROSITE" id="PS51186">
    <property type="entry name" value="GNAT"/>
    <property type="match status" value="1"/>
</dbReference>
<keyword evidence="5" id="KW-1185">Reference proteome</keyword>
<dbReference type="OrthoDB" id="9803233at2"/>
<organism evidence="4 5">
    <name type="scientific">Arenibacter aquaticus</name>
    <dbReference type="NCBI Taxonomy" id="2489054"/>
    <lineage>
        <taxon>Bacteria</taxon>
        <taxon>Pseudomonadati</taxon>
        <taxon>Bacteroidota</taxon>
        <taxon>Flavobacteriia</taxon>
        <taxon>Flavobacteriales</taxon>
        <taxon>Flavobacteriaceae</taxon>
        <taxon>Arenibacter</taxon>
    </lineage>
</organism>
<evidence type="ECO:0000256" key="1">
    <source>
        <dbReference type="ARBA" id="ARBA00022679"/>
    </source>
</evidence>
<evidence type="ECO:0000313" key="4">
    <source>
        <dbReference type="EMBL" id="RTE52539.1"/>
    </source>
</evidence>
<dbReference type="PANTHER" id="PTHR43877:SF2">
    <property type="entry name" value="AMINOALKYLPHOSPHONATE N-ACETYLTRANSFERASE-RELATED"/>
    <property type="match status" value="1"/>
</dbReference>
<evidence type="ECO:0000259" key="3">
    <source>
        <dbReference type="PROSITE" id="PS51186"/>
    </source>
</evidence>
<gene>
    <name evidence="4" type="ORF">EHW67_15830</name>
</gene>
<dbReference type="InterPro" id="IPR016181">
    <property type="entry name" value="Acyl_CoA_acyltransferase"/>
</dbReference>
<dbReference type="InterPro" id="IPR000182">
    <property type="entry name" value="GNAT_dom"/>
</dbReference>
<dbReference type="EMBL" id="RQPJ01000019">
    <property type="protein sequence ID" value="RTE52539.1"/>
    <property type="molecule type" value="Genomic_DNA"/>
</dbReference>
<proteinExistence type="predicted"/>
<name>A0A3S0IL11_9FLAO</name>
<protein>
    <submittedName>
        <fullName evidence="4">GNAT family N-acetyltransferase</fullName>
    </submittedName>
</protein>
<dbReference type="AlphaFoldDB" id="A0A3S0IL11"/>
<dbReference type="SUPFAM" id="SSF55729">
    <property type="entry name" value="Acyl-CoA N-acyltransferases (Nat)"/>
    <property type="match status" value="1"/>
</dbReference>
<comment type="caution">
    <text evidence="4">The sequence shown here is derived from an EMBL/GenBank/DDBJ whole genome shotgun (WGS) entry which is preliminary data.</text>
</comment>
<feature type="domain" description="N-acetyltransferase" evidence="3">
    <location>
        <begin position="2"/>
        <end position="149"/>
    </location>
</feature>